<sequence>MTGKFDVWRINRPLLSRPNKKEGTIASDSTEKFGLRDIRKKKFGSENKAETSVEKPTKRLNKVTPPPLIFANIN</sequence>
<protein>
    <submittedName>
        <fullName evidence="2">Uncharacterized protein</fullName>
    </submittedName>
</protein>
<evidence type="ECO:0000313" key="2">
    <source>
        <dbReference type="EMBL" id="RRD76681.1"/>
    </source>
</evidence>
<evidence type="ECO:0000313" key="3">
    <source>
        <dbReference type="Proteomes" id="UP000279860"/>
    </source>
</evidence>
<feature type="region of interest" description="Disordered" evidence="1">
    <location>
        <begin position="45"/>
        <end position="66"/>
    </location>
</feature>
<name>A0A3P1Z020_TANFO</name>
<accession>A0A3P1Z020</accession>
<dbReference type="Proteomes" id="UP000279860">
    <property type="component" value="Unassembled WGS sequence"/>
</dbReference>
<gene>
    <name evidence="2" type="ORF">EII41_04955</name>
</gene>
<organism evidence="2 3">
    <name type="scientific">Tannerella forsythia</name>
    <name type="common">Bacteroides forsythus</name>
    <dbReference type="NCBI Taxonomy" id="28112"/>
    <lineage>
        <taxon>Bacteria</taxon>
        <taxon>Pseudomonadati</taxon>
        <taxon>Bacteroidota</taxon>
        <taxon>Bacteroidia</taxon>
        <taxon>Bacteroidales</taxon>
        <taxon>Tannerellaceae</taxon>
        <taxon>Tannerella</taxon>
    </lineage>
</organism>
<comment type="caution">
    <text evidence="2">The sequence shown here is derived from an EMBL/GenBank/DDBJ whole genome shotgun (WGS) entry which is preliminary data.</text>
</comment>
<feature type="compositionally biased region" description="Basic and acidic residues" evidence="1">
    <location>
        <begin position="45"/>
        <end position="57"/>
    </location>
</feature>
<proteinExistence type="predicted"/>
<evidence type="ECO:0000256" key="1">
    <source>
        <dbReference type="SAM" id="MobiDB-lite"/>
    </source>
</evidence>
<dbReference type="EMBL" id="RQYN01000012">
    <property type="protein sequence ID" value="RRD76681.1"/>
    <property type="molecule type" value="Genomic_DNA"/>
</dbReference>
<dbReference type="RefSeq" id="WP_124789674.1">
    <property type="nucleotide sequence ID" value="NZ_RQYN01000012.1"/>
</dbReference>
<reference evidence="2 3" key="1">
    <citation type="submission" date="2018-11" db="EMBL/GenBank/DDBJ databases">
        <title>Genomes From Bacteria Associated with the Canine Oral Cavity: a Test Case for Automated Genome-Based Taxonomic Assignment.</title>
        <authorList>
            <person name="Coil D.A."/>
            <person name="Jospin G."/>
            <person name="Darling A.E."/>
            <person name="Wallis C."/>
            <person name="Davis I.J."/>
            <person name="Harris S."/>
            <person name="Eisen J.A."/>
            <person name="Holcombe L.J."/>
            <person name="O'Flynn C."/>
        </authorList>
    </citation>
    <scope>NUCLEOTIDE SEQUENCE [LARGE SCALE GENOMIC DNA]</scope>
    <source>
        <strain evidence="2 3">OH1426_COT-023</strain>
    </source>
</reference>
<dbReference type="AlphaFoldDB" id="A0A3P1Z020"/>